<evidence type="ECO:0000259" key="6">
    <source>
        <dbReference type="Pfam" id="PF03717"/>
    </source>
</evidence>
<feature type="domain" description="Penicillin-binding protein dimerisation" evidence="6">
    <location>
        <begin position="64"/>
        <end position="223"/>
    </location>
</feature>
<comment type="similarity">
    <text evidence="2">Belongs to the transpeptidase family.</text>
</comment>
<feature type="domain" description="Penicillin-binding protein transpeptidase" evidence="5">
    <location>
        <begin position="268"/>
        <end position="570"/>
    </location>
</feature>
<dbReference type="Gene3D" id="3.40.710.10">
    <property type="entry name" value="DD-peptidase/beta-lactamase superfamily"/>
    <property type="match status" value="1"/>
</dbReference>
<keyword evidence="7" id="KW-0131">Cell cycle</keyword>
<dbReference type="Pfam" id="PF00905">
    <property type="entry name" value="Transpeptidase"/>
    <property type="match status" value="1"/>
</dbReference>
<evidence type="ECO:0000259" key="5">
    <source>
        <dbReference type="Pfam" id="PF00905"/>
    </source>
</evidence>
<dbReference type="PANTHER" id="PTHR30627">
    <property type="entry name" value="PEPTIDOGLYCAN D,D-TRANSPEPTIDASE"/>
    <property type="match status" value="1"/>
</dbReference>
<dbReference type="SUPFAM" id="SSF56519">
    <property type="entry name" value="Penicillin binding protein dimerisation domain"/>
    <property type="match status" value="1"/>
</dbReference>
<dbReference type="RefSeq" id="WP_087134069.1">
    <property type="nucleotide sequence ID" value="NZ_FUKP01000045.1"/>
</dbReference>
<dbReference type="InterPro" id="IPR050515">
    <property type="entry name" value="Beta-lactam/transpept"/>
</dbReference>
<keyword evidence="7" id="KW-0808">Transferase</keyword>
<dbReference type="InterPro" id="IPR001460">
    <property type="entry name" value="PCN-bd_Tpept"/>
</dbReference>
<dbReference type="Pfam" id="PF03717">
    <property type="entry name" value="PBP_dimer"/>
    <property type="match status" value="1"/>
</dbReference>
<dbReference type="AlphaFoldDB" id="A0A1R4J6T3"/>
<gene>
    <name evidence="7" type="ORF">FM125_06825</name>
</gene>
<keyword evidence="4" id="KW-0812">Transmembrane</keyword>
<comment type="subcellular location">
    <subcellularLocation>
        <location evidence="1">Membrane</location>
    </subcellularLocation>
</comment>
<dbReference type="GO" id="GO:0071555">
    <property type="term" value="P:cell wall organization"/>
    <property type="evidence" value="ECO:0007669"/>
    <property type="project" value="TreeGrafter"/>
</dbReference>
<dbReference type="GO" id="GO:0008658">
    <property type="term" value="F:penicillin binding"/>
    <property type="evidence" value="ECO:0007669"/>
    <property type="project" value="InterPro"/>
</dbReference>
<dbReference type="InterPro" id="IPR036138">
    <property type="entry name" value="PBP_dimer_sf"/>
</dbReference>
<keyword evidence="3 4" id="KW-0472">Membrane</keyword>
<proteinExistence type="inferred from homology"/>
<evidence type="ECO:0000256" key="4">
    <source>
        <dbReference type="SAM" id="Phobius"/>
    </source>
</evidence>
<accession>A0A1R4J6T3</accession>
<evidence type="ECO:0000256" key="2">
    <source>
        <dbReference type="ARBA" id="ARBA00007171"/>
    </source>
</evidence>
<sequence length="600" mass="65144">MSATSDPTGAEAGTGAQRRARTLLLVCLVLLAAVALRLLYVQGIDPTGQASAALDERLRSQVLTPERGAIKDRNGEVLATSVRRYDLVVDQRLVKDFKEWNSETEQNEMVSIDDRIAQLSTVIGVSEDDLDDRMKGDRPYSVVKRSVTPQVRDLAMDLRVPGLIAEPVDRRSYPNGPVAGSVLGFVSADGTAREGLELSQNEALAGKAGRREYEVAANGLRIPNAVYNETPAVDGSDVELTIDRDIQWYAQELIAAKAADYDAEWANIVVLDAKTGEILAMADSTTVDPADPNATDQLFWRPTAMTQAVEPGSTGKAVTMAAALDATDLTPLSEFTVPSSEEFHGQRINDANAHAEYDMTLAGIFARSYNVGTVKAAEEMSLQERFEYMKSFGIGEANNIGLPAAAAGTLVPPEEWDNRQRSTTTFGQAYTQTTLHTAQIYQALANGGEMVPASVIKSIVDPDGAEHAYPHREKHRVVSEQTAAEMIRMMETVVTRGTSKRAAIEGYRVGGKSSTAQAAGPSGRYDGYNIGFTSVAPLDDPRFVVSVSMHRPAENYQGAHLDALSADLMEHLLRKYNVPATGDKPDDYKVFTEDPQDRPW</sequence>
<dbReference type="InterPro" id="IPR012338">
    <property type="entry name" value="Beta-lactam/transpept-like"/>
</dbReference>
<name>A0A1R4J6T3_9MICC</name>
<evidence type="ECO:0000313" key="8">
    <source>
        <dbReference type="Proteomes" id="UP000196230"/>
    </source>
</evidence>
<keyword evidence="7" id="KW-0328">Glycosyltransferase</keyword>
<dbReference type="Proteomes" id="UP000196230">
    <property type="component" value="Unassembled WGS sequence"/>
</dbReference>
<dbReference type="GO" id="GO:0016757">
    <property type="term" value="F:glycosyltransferase activity"/>
    <property type="evidence" value="ECO:0007669"/>
    <property type="project" value="UniProtKB-KW"/>
</dbReference>
<evidence type="ECO:0000313" key="7">
    <source>
        <dbReference type="EMBL" id="SJN27790.1"/>
    </source>
</evidence>
<dbReference type="Gene3D" id="3.30.450.330">
    <property type="match status" value="1"/>
</dbReference>
<evidence type="ECO:0000256" key="3">
    <source>
        <dbReference type="ARBA" id="ARBA00023136"/>
    </source>
</evidence>
<keyword evidence="7" id="KW-0132">Cell division</keyword>
<evidence type="ECO:0000256" key="1">
    <source>
        <dbReference type="ARBA" id="ARBA00004370"/>
    </source>
</evidence>
<dbReference type="EMBL" id="FUKP01000045">
    <property type="protein sequence ID" value="SJN27790.1"/>
    <property type="molecule type" value="Genomic_DNA"/>
</dbReference>
<protein>
    <submittedName>
        <fullName evidence="7">Cell division protein FtsI [Peptidoglycan synthetase]</fullName>
        <ecNumber evidence="7">2.4.1.129</ecNumber>
    </submittedName>
</protein>
<organism evidence="7 8">
    <name type="scientific">Micrococcus lylae</name>
    <dbReference type="NCBI Taxonomy" id="1273"/>
    <lineage>
        <taxon>Bacteria</taxon>
        <taxon>Bacillati</taxon>
        <taxon>Actinomycetota</taxon>
        <taxon>Actinomycetes</taxon>
        <taxon>Micrococcales</taxon>
        <taxon>Micrococcaceae</taxon>
        <taxon>Micrococcus</taxon>
    </lineage>
</organism>
<dbReference type="SUPFAM" id="SSF56601">
    <property type="entry name" value="beta-lactamase/transpeptidase-like"/>
    <property type="match status" value="1"/>
</dbReference>
<reference evidence="7 8" key="1">
    <citation type="submission" date="2017-02" db="EMBL/GenBank/DDBJ databases">
        <authorList>
            <person name="Peterson S.W."/>
        </authorList>
    </citation>
    <scope>NUCLEOTIDE SEQUENCE [LARGE SCALE GENOMIC DNA]</scope>
    <source>
        <strain evidence="7 8">2B3F</strain>
    </source>
</reference>
<dbReference type="Gene3D" id="3.90.1310.10">
    <property type="entry name" value="Penicillin-binding protein 2a (Domain 2)"/>
    <property type="match status" value="1"/>
</dbReference>
<dbReference type="PANTHER" id="PTHR30627:SF1">
    <property type="entry name" value="PEPTIDOGLYCAN D,D-TRANSPEPTIDASE FTSI"/>
    <property type="match status" value="1"/>
</dbReference>
<dbReference type="GO" id="GO:0005886">
    <property type="term" value="C:plasma membrane"/>
    <property type="evidence" value="ECO:0007669"/>
    <property type="project" value="TreeGrafter"/>
</dbReference>
<feature type="transmembrane region" description="Helical" evidence="4">
    <location>
        <begin position="22"/>
        <end position="40"/>
    </location>
</feature>
<keyword evidence="4" id="KW-1133">Transmembrane helix</keyword>
<dbReference type="InterPro" id="IPR005311">
    <property type="entry name" value="PBP_dimer"/>
</dbReference>
<dbReference type="EC" id="2.4.1.129" evidence="7"/>
<dbReference type="GO" id="GO:0051301">
    <property type="term" value="P:cell division"/>
    <property type="evidence" value="ECO:0007669"/>
    <property type="project" value="UniProtKB-KW"/>
</dbReference>